<feature type="signal peptide" evidence="1">
    <location>
        <begin position="1"/>
        <end position="16"/>
    </location>
</feature>
<evidence type="ECO:0000256" key="1">
    <source>
        <dbReference type="SAM" id="SignalP"/>
    </source>
</evidence>
<organism evidence="2 3">
    <name type="scientific">Steinernema glaseri</name>
    <dbReference type="NCBI Taxonomy" id="37863"/>
    <lineage>
        <taxon>Eukaryota</taxon>
        <taxon>Metazoa</taxon>
        <taxon>Ecdysozoa</taxon>
        <taxon>Nematoda</taxon>
        <taxon>Chromadorea</taxon>
        <taxon>Rhabditida</taxon>
        <taxon>Tylenchina</taxon>
        <taxon>Panagrolaimomorpha</taxon>
        <taxon>Strongyloidoidea</taxon>
        <taxon>Steinernematidae</taxon>
        <taxon>Steinernema</taxon>
    </lineage>
</organism>
<reference evidence="3" key="1">
    <citation type="submission" date="2016-11" db="UniProtKB">
        <authorList>
            <consortium name="WormBaseParasite"/>
        </authorList>
    </citation>
    <scope>IDENTIFICATION</scope>
</reference>
<dbReference type="Proteomes" id="UP000095287">
    <property type="component" value="Unplaced"/>
</dbReference>
<keyword evidence="1" id="KW-0732">Signal</keyword>
<protein>
    <submittedName>
        <fullName evidence="3">Secreted protein</fullName>
    </submittedName>
</protein>
<dbReference type="AlphaFoldDB" id="A0A1I7ZNH3"/>
<feature type="chain" id="PRO_5009313692" evidence="1">
    <location>
        <begin position="17"/>
        <end position="135"/>
    </location>
</feature>
<proteinExistence type="predicted"/>
<evidence type="ECO:0000313" key="3">
    <source>
        <dbReference type="WBParaSite" id="L893_g28188.t1"/>
    </source>
</evidence>
<accession>A0A1I7ZNH3</accession>
<evidence type="ECO:0000313" key="2">
    <source>
        <dbReference type="Proteomes" id="UP000095287"/>
    </source>
</evidence>
<keyword evidence="2" id="KW-1185">Reference proteome</keyword>
<name>A0A1I7ZNH3_9BILA</name>
<dbReference type="WBParaSite" id="L893_g28188.t1">
    <property type="protein sequence ID" value="L893_g28188.t1"/>
    <property type="gene ID" value="L893_g28188"/>
</dbReference>
<sequence length="135" mass="14600">MNSVLFAITVLAIAEAQLVYTNLDGILAAPLFINTHPAGRTVCDFEAGFLARIGNPPMYYQIACEKMRHDNEASCTACCRHALSGQYAHLKVEQVNGLLVKRREVFPVKTNNTATTNTAGTLKPLETVCGCCGPL</sequence>